<accession>A0A2H0RJ61</accession>
<dbReference type="NCBIfam" id="NF001159">
    <property type="entry name" value="PRK00150.1-3"/>
    <property type="match status" value="1"/>
</dbReference>
<comment type="function">
    <text evidence="5">Removes the formyl group from the N-terminal Met of newly synthesized proteins. Requires at least a dipeptide for an efficient rate of reaction. N-terminal L-methionine is a prerequisite for activity but the enzyme has broad specificity at other positions.</text>
</comment>
<comment type="catalytic activity">
    <reaction evidence="5">
        <text>N-terminal N-formyl-L-methionyl-[peptide] + H2O = N-terminal L-methionyl-[peptide] + formate</text>
        <dbReference type="Rhea" id="RHEA:24420"/>
        <dbReference type="Rhea" id="RHEA-COMP:10639"/>
        <dbReference type="Rhea" id="RHEA-COMP:10640"/>
        <dbReference type="ChEBI" id="CHEBI:15377"/>
        <dbReference type="ChEBI" id="CHEBI:15740"/>
        <dbReference type="ChEBI" id="CHEBI:49298"/>
        <dbReference type="ChEBI" id="CHEBI:64731"/>
        <dbReference type="EC" id="3.5.1.88"/>
    </reaction>
</comment>
<keyword evidence="4 5" id="KW-0648">Protein biosynthesis</keyword>
<evidence type="ECO:0000256" key="4">
    <source>
        <dbReference type="ARBA" id="ARBA00022917"/>
    </source>
</evidence>
<dbReference type="InterPro" id="IPR036821">
    <property type="entry name" value="Peptide_deformylase_sf"/>
</dbReference>
<dbReference type="EMBL" id="PCYL01000044">
    <property type="protein sequence ID" value="PIR46456.1"/>
    <property type="molecule type" value="Genomic_DNA"/>
</dbReference>
<comment type="cofactor">
    <cofactor evidence="5">
        <name>Fe(2+)</name>
        <dbReference type="ChEBI" id="CHEBI:29033"/>
    </cofactor>
    <text evidence="5">Binds 1 Fe(2+) ion.</text>
</comment>
<evidence type="ECO:0000256" key="5">
    <source>
        <dbReference type="HAMAP-Rule" id="MF_00163"/>
    </source>
</evidence>
<comment type="caution">
    <text evidence="6">The sequence shown here is derived from an EMBL/GenBank/DDBJ whole genome shotgun (WGS) entry which is preliminary data.</text>
</comment>
<organism evidence="6 7">
    <name type="scientific">Candidatus Vogelbacteria bacterium CG10_big_fil_rev_8_21_14_0_10_45_14</name>
    <dbReference type="NCBI Taxonomy" id="1975042"/>
    <lineage>
        <taxon>Bacteria</taxon>
        <taxon>Candidatus Vogeliibacteriota</taxon>
    </lineage>
</organism>
<dbReference type="Pfam" id="PF01327">
    <property type="entry name" value="Pep_deformylase"/>
    <property type="match status" value="1"/>
</dbReference>
<reference evidence="6 7" key="1">
    <citation type="submission" date="2017-09" db="EMBL/GenBank/DDBJ databases">
        <title>Depth-based differentiation of microbial function through sediment-hosted aquifers and enrichment of novel symbionts in the deep terrestrial subsurface.</title>
        <authorList>
            <person name="Probst A.J."/>
            <person name="Ladd B."/>
            <person name="Jarett J.K."/>
            <person name="Geller-Mcgrath D.E."/>
            <person name="Sieber C.M."/>
            <person name="Emerson J.B."/>
            <person name="Anantharaman K."/>
            <person name="Thomas B.C."/>
            <person name="Malmstrom R."/>
            <person name="Stieglmeier M."/>
            <person name="Klingl A."/>
            <person name="Woyke T."/>
            <person name="Ryan C.M."/>
            <person name="Banfield J.F."/>
        </authorList>
    </citation>
    <scope>NUCLEOTIDE SEQUENCE [LARGE SCALE GENOMIC DNA]</scope>
    <source>
        <strain evidence="6">CG10_big_fil_rev_8_21_14_0_10_45_14</strain>
    </source>
</reference>
<dbReference type="PRINTS" id="PR01576">
    <property type="entry name" value="PDEFORMYLASE"/>
</dbReference>
<evidence type="ECO:0000256" key="2">
    <source>
        <dbReference type="ARBA" id="ARBA00022723"/>
    </source>
</evidence>
<feature type="binding site" evidence="5">
    <location>
        <position position="151"/>
    </location>
    <ligand>
        <name>Fe cation</name>
        <dbReference type="ChEBI" id="CHEBI:24875"/>
    </ligand>
</feature>
<gene>
    <name evidence="5 6" type="primary">def</name>
    <name evidence="6" type="ORF">COV07_04115</name>
</gene>
<dbReference type="PANTHER" id="PTHR10458">
    <property type="entry name" value="PEPTIDE DEFORMYLASE"/>
    <property type="match status" value="1"/>
</dbReference>
<feature type="binding site" evidence="5">
    <location>
        <position position="147"/>
    </location>
    <ligand>
        <name>Fe cation</name>
        <dbReference type="ChEBI" id="CHEBI:24875"/>
    </ligand>
</feature>
<dbReference type="EC" id="3.5.1.88" evidence="5"/>
<name>A0A2H0RJ61_9BACT</name>
<proteinExistence type="inferred from homology"/>
<dbReference type="GO" id="GO:0006412">
    <property type="term" value="P:translation"/>
    <property type="evidence" value="ECO:0007669"/>
    <property type="project" value="UniProtKB-UniRule"/>
</dbReference>
<evidence type="ECO:0000313" key="6">
    <source>
        <dbReference type="EMBL" id="PIR46456.1"/>
    </source>
</evidence>
<feature type="binding site" evidence="5">
    <location>
        <position position="105"/>
    </location>
    <ligand>
        <name>Fe cation</name>
        <dbReference type="ChEBI" id="CHEBI:24875"/>
    </ligand>
</feature>
<evidence type="ECO:0000256" key="3">
    <source>
        <dbReference type="ARBA" id="ARBA00022801"/>
    </source>
</evidence>
<dbReference type="GO" id="GO:0042586">
    <property type="term" value="F:peptide deformylase activity"/>
    <property type="evidence" value="ECO:0007669"/>
    <property type="project" value="UniProtKB-UniRule"/>
</dbReference>
<sequence length="173" mass="19362">MVKIFQKGDGVLRKKSAEVPVSEIKSPKVRKIIADMKKALFSQSDGVAIAAPQIGVNERIFVISGRVEAILADKTYDDKVHQDRVFINPKISKLSREKKMMEEGCLSVRWLYGMVKRSQKAAITAFDENAKKIKIGGAGLLAQIFQHEVDHLEGILFTDKAEDLQEIPPEKNK</sequence>
<dbReference type="GO" id="GO:0046872">
    <property type="term" value="F:metal ion binding"/>
    <property type="evidence" value="ECO:0007669"/>
    <property type="project" value="UniProtKB-KW"/>
</dbReference>
<evidence type="ECO:0000256" key="1">
    <source>
        <dbReference type="ARBA" id="ARBA00010759"/>
    </source>
</evidence>
<comment type="similarity">
    <text evidence="1 5">Belongs to the polypeptide deformylase family.</text>
</comment>
<dbReference type="Gene3D" id="3.90.45.10">
    <property type="entry name" value="Peptide deformylase"/>
    <property type="match status" value="1"/>
</dbReference>
<dbReference type="NCBIfam" id="TIGR00079">
    <property type="entry name" value="pept_deformyl"/>
    <property type="match status" value="1"/>
</dbReference>
<dbReference type="Proteomes" id="UP000230833">
    <property type="component" value="Unassembled WGS sequence"/>
</dbReference>
<keyword evidence="5" id="KW-0408">Iron</keyword>
<dbReference type="PANTHER" id="PTHR10458:SF22">
    <property type="entry name" value="PEPTIDE DEFORMYLASE"/>
    <property type="match status" value="1"/>
</dbReference>
<dbReference type="CDD" id="cd00487">
    <property type="entry name" value="Pep_deformylase"/>
    <property type="match status" value="1"/>
</dbReference>
<dbReference type="FunFam" id="3.90.45.10:FF:000003">
    <property type="entry name" value="Peptide deformylase"/>
    <property type="match status" value="1"/>
</dbReference>
<dbReference type="InterPro" id="IPR023635">
    <property type="entry name" value="Peptide_deformylase"/>
</dbReference>
<feature type="active site" evidence="5">
    <location>
        <position position="148"/>
    </location>
</feature>
<dbReference type="SUPFAM" id="SSF56420">
    <property type="entry name" value="Peptide deformylase"/>
    <property type="match status" value="1"/>
</dbReference>
<evidence type="ECO:0000313" key="7">
    <source>
        <dbReference type="Proteomes" id="UP000230833"/>
    </source>
</evidence>
<dbReference type="PIRSF" id="PIRSF004749">
    <property type="entry name" value="Pep_def"/>
    <property type="match status" value="1"/>
</dbReference>
<dbReference type="HAMAP" id="MF_00163">
    <property type="entry name" value="Pep_deformylase"/>
    <property type="match status" value="1"/>
</dbReference>
<dbReference type="AlphaFoldDB" id="A0A2H0RJ61"/>
<keyword evidence="3 5" id="KW-0378">Hydrolase</keyword>
<keyword evidence="2 5" id="KW-0479">Metal-binding</keyword>
<protein>
    <recommendedName>
        <fullName evidence="5">Peptide deformylase</fullName>
        <shortName evidence="5">PDF</shortName>
        <ecNumber evidence="5">3.5.1.88</ecNumber>
    </recommendedName>
    <alternativeName>
        <fullName evidence="5">Polypeptide deformylase</fullName>
    </alternativeName>
</protein>